<keyword evidence="5" id="KW-0333">Golgi apparatus</keyword>
<organism evidence="8 9">
    <name type="scientific">Blepharisma stoltei</name>
    <dbReference type="NCBI Taxonomy" id="1481888"/>
    <lineage>
        <taxon>Eukaryota</taxon>
        <taxon>Sar</taxon>
        <taxon>Alveolata</taxon>
        <taxon>Ciliophora</taxon>
        <taxon>Postciliodesmatophora</taxon>
        <taxon>Heterotrichea</taxon>
        <taxon>Heterotrichida</taxon>
        <taxon>Blepharismidae</taxon>
        <taxon>Blepharisma</taxon>
    </lineage>
</organism>
<keyword evidence="9" id="KW-1185">Reference proteome</keyword>
<keyword evidence="3" id="KW-0813">Transport</keyword>
<dbReference type="AlphaFoldDB" id="A0AAU9ITR6"/>
<comment type="similarity">
    <text evidence="2">Belongs to the VPS54 family.</text>
</comment>
<evidence type="ECO:0000256" key="4">
    <source>
        <dbReference type="ARBA" id="ARBA00022927"/>
    </source>
</evidence>
<evidence type="ECO:0000313" key="9">
    <source>
        <dbReference type="Proteomes" id="UP001162131"/>
    </source>
</evidence>
<dbReference type="InterPro" id="IPR039745">
    <property type="entry name" value="Vps54"/>
</dbReference>
<dbReference type="GO" id="GO:0005829">
    <property type="term" value="C:cytosol"/>
    <property type="evidence" value="ECO:0007669"/>
    <property type="project" value="GOC"/>
</dbReference>
<dbReference type="GO" id="GO:0042147">
    <property type="term" value="P:retrograde transport, endosome to Golgi"/>
    <property type="evidence" value="ECO:0007669"/>
    <property type="project" value="InterPro"/>
</dbReference>
<dbReference type="PANTHER" id="PTHR12965:SF0">
    <property type="entry name" value="VACUOLAR PROTEIN SORTING-ASSOCIATED PROTEIN 54"/>
    <property type="match status" value="1"/>
</dbReference>
<reference evidence="8" key="1">
    <citation type="submission" date="2021-09" db="EMBL/GenBank/DDBJ databases">
        <authorList>
            <consortium name="AG Swart"/>
            <person name="Singh M."/>
            <person name="Singh A."/>
            <person name="Seah K."/>
            <person name="Emmerich C."/>
        </authorList>
    </citation>
    <scope>NUCLEOTIDE SEQUENCE</scope>
    <source>
        <strain evidence="8">ATCC30299</strain>
    </source>
</reference>
<evidence type="ECO:0000256" key="6">
    <source>
        <dbReference type="ARBA" id="ARBA00023054"/>
    </source>
</evidence>
<evidence type="ECO:0000256" key="2">
    <source>
        <dbReference type="ARBA" id="ARBA00009150"/>
    </source>
</evidence>
<keyword evidence="4" id="KW-0653">Protein transport</keyword>
<evidence type="ECO:0000256" key="5">
    <source>
        <dbReference type="ARBA" id="ARBA00023034"/>
    </source>
</evidence>
<dbReference type="EMBL" id="CAJZBQ010000018">
    <property type="protein sequence ID" value="CAG9317420.1"/>
    <property type="molecule type" value="Genomic_DNA"/>
</dbReference>
<proteinExistence type="inferred from homology"/>
<evidence type="ECO:0000259" key="7">
    <source>
        <dbReference type="Pfam" id="PF07928"/>
    </source>
</evidence>
<keyword evidence="6" id="KW-0175">Coiled coil</keyword>
<dbReference type="Proteomes" id="UP001162131">
    <property type="component" value="Unassembled WGS sequence"/>
</dbReference>
<dbReference type="GO" id="GO:0019905">
    <property type="term" value="F:syntaxin binding"/>
    <property type="evidence" value="ECO:0007669"/>
    <property type="project" value="TreeGrafter"/>
</dbReference>
<comment type="subcellular location">
    <subcellularLocation>
        <location evidence="1">Golgi apparatus</location>
        <location evidence="1">trans-Golgi network</location>
    </subcellularLocation>
</comment>
<gene>
    <name evidence="8" type="ORF">BSTOLATCC_MIC18671</name>
</gene>
<dbReference type="GO" id="GO:0000938">
    <property type="term" value="C:GARP complex"/>
    <property type="evidence" value="ECO:0007669"/>
    <property type="project" value="InterPro"/>
</dbReference>
<feature type="domain" description="Vacuolar protein sorting-associated protein 54 C-terminal" evidence="7">
    <location>
        <begin position="582"/>
        <end position="709"/>
    </location>
</feature>
<evidence type="ECO:0000256" key="1">
    <source>
        <dbReference type="ARBA" id="ARBA00004601"/>
    </source>
</evidence>
<protein>
    <recommendedName>
        <fullName evidence="7">Vacuolar protein sorting-associated protein 54 C-terminal domain-containing protein</fullName>
    </recommendedName>
</protein>
<dbReference type="PANTHER" id="PTHR12965">
    <property type="entry name" value="VACUOLAR PROTEIN SORTING 54"/>
    <property type="match status" value="1"/>
</dbReference>
<sequence length="839" mass="96419">MEPQLSRRSSASISGSSCNTSFEHILMHPSEFRNSYQIRTSQSLSSINNDPESSFIGSVYNLVSKTLTINPDPSPFLEEVSEEEFQPYLNKIMPLLHEKMEQDSLGITSRLEEYTPEKCYELVPEEFFDPKFRAERHLEERSIDYQETLISLLDMADVSIFHKISDRWEEFMNAADNLQGLNSQVTDMIQSLESIFQANEQLLKNLLIKSIKAYRLQRRLENIKKVEERIGLIAVVKETQPTVQQLLSIAQYSSATQLIIKTQQTLNSKLKGVKAVRHQEQTLNEIKQLVDKLLDDEFQHVIIEDILNKVFEQTDKLVKMLKSSQGEDNLAKLIPKDLDKLRLESLVDNKIHSGTLQQSLETLTDLLVKDMKINLVKLIGQLGVIKTDESSKWLNISHPHLLIVFKAFYYVFQATLQRLSIFGTIVLNKLGANGDMSYYDLKQVLYSQTNSRQIISDLNQFETTLAGLFFSKYTKILRIRSESIKSLNLLELCQLYEQIEKLSSAWKNFSNQQSNSALASFLQHEKDYISAFHEKKIGELSALLEGETWAKVDVPEDMLQIIMSHRSESARIGGMRLETPDFSATACLLMFYKIIYEYVKMCEELQIPNEIGSRMVEMLKFYNSKTFHLIASAGATQFRLKKITSKHLGLSVQGITFILEELPYIEMRLSSKIKDYDTLLSPEIQSAKDDYNAHLKEVYNKITRIITERVTKKCQEATKDAKWEMMISPNQTDKDYYINQIISDVSSMNSILCTVLNASQMQIVFGQIFSSIQESLINLYGSIVIDSYTPAQRVKNDMQKLVMSLREKLGSSSIQEFIEDLEERLQKFVADKCQAYLNV</sequence>
<comment type="caution">
    <text evidence="8">The sequence shown here is derived from an EMBL/GenBank/DDBJ whole genome shotgun (WGS) entry which is preliminary data.</text>
</comment>
<dbReference type="GO" id="GO:0006896">
    <property type="term" value="P:Golgi to vacuole transport"/>
    <property type="evidence" value="ECO:0007669"/>
    <property type="project" value="TreeGrafter"/>
</dbReference>
<evidence type="ECO:0000313" key="8">
    <source>
        <dbReference type="EMBL" id="CAG9317420.1"/>
    </source>
</evidence>
<accession>A0AAU9ITR6</accession>
<dbReference type="Pfam" id="PF07928">
    <property type="entry name" value="Vps54"/>
    <property type="match status" value="1"/>
</dbReference>
<name>A0AAU9ITR6_9CILI</name>
<dbReference type="GO" id="GO:0015031">
    <property type="term" value="P:protein transport"/>
    <property type="evidence" value="ECO:0007669"/>
    <property type="project" value="UniProtKB-KW"/>
</dbReference>
<dbReference type="InterPro" id="IPR012501">
    <property type="entry name" value="Vps54_C"/>
</dbReference>
<evidence type="ECO:0000256" key="3">
    <source>
        <dbReference type="ARBA" id="ARBA00022448"/>
    </source>
</evidence>